<feature type="transmembrane region" description="Helical" evidence="1">
    <location>
        <begin position="183"/>
        <end position="204"/>
    </location>
</feature>
<dbReference type="PANTHER" id="PTHR42709:SF11">
    <property type="entry name" value="DEDA FAMILY PROTEIN"/>
    <property type="match status" value="1"/>
</dbReference>
<keyword evidence="1" id="KW-0812">Transmembrane</keyword>
<gene>
    <name evidence="2" type="ORF">ACFOGJ_29260</name>
</gene>
<dbReference type="InterPro" id="IPR051311">
    <property type="entry name" value="DedA_domain"/>
</dbReference>
<accession>A0ABV7L9T2</accession>
<dbReference type="PANTHER" id="PTHR42709">
    <property type="entry name" value="ALKALINE PHOSPHATASE LIKE PROTEIN"/>
    <property type="match status" value="1"/>
</dbReference>
<comment type="caution">
    <text evidence="2">The sequence shown here is derived from an EMBL/GenBank/DDBJ whole genome shotgun (WGS) entry which is preliminary data.</text>
</comment>
<organism evidence="2 3">
    <name type="scientific">Marinibaculum pumilum</name>
    <dbReference type="NCBI Taxonomy" id="1766165"/>
    <lineage>
        <taxon>Bacteria</taxon>
        <taxon>Pseudomonadati</taxon>
        <taxon>Pseudomonadota</taxon>
        <taxon>Alphaproteobacteria</taxon>
        <taxon>Rhodospirillales</taxon>
        <taxon>Rhodospirillaceae</taxon>
        <taxon>Marinibaculum</taxon>
    </lineage>
</organism>
<keyword evidence="1" id="KW-0472">Membrane</keyword>
<proteinExistence type="predicted"/>
<feature type="transmembrane region" description="Helical" evidence="1">
    <location>
        <begin position="64"/>
        <end position="85"/>
    </location>
</feature>
<dbReference type="Proteomes" id="UP001595528">
    <property type="component" value="Unassembled WGS sequence"/>
</dbReference>
<evidence type="ECO:0000313" key="3">
    <source>
        <dbReference type="Proteomes" id="UP001595528"/>
    </source>
</evidence>
<evidence type="ECO:0000313" key="2">
    <source>
        <dbReference type="EMBL" id="MFC3231372.1"/>
    </source>
</evidence>
<sequence length="205" mass="22510">MDSVRRRPFQLPFLSSLYDWVMRLAGGRHAVPALCGISFLESSVFPIPPDVMLIPMCLARRDRAFLLAGLCTLSSIVGGLAGYAIGALLYESIGAAIIDFYGYHDAFAEFQQRFAEWGGWIVAGAGFTPFPYKVITITSGVVHLDLLVFILASVAARGARFFLVAALLWRFGPPIRTFIERNLAVLTILFFVLFVGGFALVKVLL</sequence>
<dbReference type="RefSeq" id="WP_379906844.1">
    <property type="nucleotide sequence ID" value="NZ_JBHRTR010000054.1"/>
</dbReference>
<evidence type="ECO:0000256" key="1">
    <source>
        <dbReference type="SAM" id="Phobius"/>
    </source>
</evidence>
<keyword evidence="1" id="KW-1133">Transmembrane helix</keyword>
<keyword evidence="3" id="KW-1185">Reference proteome</keyword>
<feature type="transmembrane region" description="Helical" evidence="1">
    <location>
        <begin position="146"/>
        <end position="171"/>
    </location>
</feature>
<protein>
    <submittedName>
        <fullName evidence="2">YqaA family protein</fullName>
    </submittedName>
</protein>
<name>A0ABV7L9T2_9PROT</name>
<dbReference type="EMBL" id="JBHRTR010000054">
    <property type="protein sequence ID" value="MFC3231372.1"/>
    <property type="molecule type" value="Genomic_DNA"/>
</dbReference>
<reference evidence="3" key="1">
    <citation type="journal article" date="2019" name="Int. J. Syst. Evol. Microbiol.">
        <title>The Global Catalogue of Microorganisms (GCM) 10K type strain sequencing project: providing services to taxonomists for standard genome sequencing and annotation.</title>
        <authorList>
            <consortium name="The Broad Institute Genomics Platform"/>
            <consortium name="The Broad Institute Genome Sequencing Center for Infectious Disease"/>
            <person name="Wu L."/>
            <person name="Ma J."/>
        </authorList>
    </citation>
    <scope>NUCLEOTIDE SEQUENCE [LARGE SCALE GENOMIC DNA]</scope>
    <source>
        <strain evidence="3">KCTC 42964</strain>
    </source>
</reference>